<dbReference type="InterPro" id="IPR011701">
    <property type="entry name" value="MFS"/>
</dbReference>
<dbReference type="InterPro" id="IPR036259">
    <property type="entry name" value="MFS_trans_sf"/>
</dbReference>
<feature type="transmembrane region" description="Helical" evidence="1">
    <location>
        <begin position="152"/>
        <end position="176"/>
    </location>
</feature>
<dbReference type="Pfam" id="PF07690">
    <property type="entry name" value="MFS_1"/>
    <property type="match status" value="1"/>
</dbReference>
<reference evidence="3" key="1">
    <citation type="submission" date="2020-05" db="EMBL/GenBank/DDBJ databases">
        <authorList>
            <person name="Chiriac C."/>
            <person name="Salcher M."/>
            <person name="Ghai R."/>
            <person name="Kavagutti S V."/>
        </authorList>
    </citation>
    <scope>NUCLEOTIDE SEQUENCE</scope>
</reference>
<feature type="transmembrane region" description="Helical" evidence="1">
    <location>
        <begin position="125"/>
        <end position="146"/>
    </location>
</feature>
<feature type="transmembrane region" description="Helical" evidence="1">
    <location>
        <begin position="197"/>
        <end position="219"/>
    </location>
</feature>
<keyword evidence="1" id="KW-0472">Membrane</keyword>
<dbReference type="InterPro" id="IPR052714">
    <property type="entry name" value="MFS_Exporter"/>
</dbReference>
<feature type="transmembrane region" description="Helical" evidence="1">
    <location>
        <begin position="261"/>
        <end position="281"/>
    </location>
</feature>
<dbReference type="SUPFAM" id="SSF103473">
    <property type="entry name" value="MFS general substrate transporter"/>
    <property type="match status" value="1"/>
</dbReference>
<evidence type="ECO:0000313" key="3">
    <source>
        <dbReference type="EMBL" id="CAB4929282.1"/>
    </source>
</evidence>
<proteinExistence type="predicted"/>
<feature type="transmembrane region" description="Helical" evidence="1">
    <location>
        <begin position="324"/>
        <end position="346"/>
    </location>
</feature>
<evidence type="ECO:0000259" key="2">
    <source>
        <dbReference type="PROSITE" id="PS50850"/>
    </source>
</evidence>
<feature type="transmembrane region" description="Helical" evidence="1">
    <location>
        <begin position="66"/>
        <end position="83"/>
    </location>
</feature>
<organism evidence="3">
    <name type="scientific">freshwater metagenome</name>
    <dbReference type="NCBI Taxonomy" id="449393"/>
    <lineage>
        <taxon>unclassified sequences</taxon>
        <taxon>metagenomes</taxon>
        <taxon>ecological metagenomes</taxon>
    </lineage>
</organism>
<feature type="transmembrane region" description="Helical" evidence="1">
    <location>
        <begin position="352"/>
        <end position="372"/>
    </location>
</feature>
<dbReference type="EMBL" id="CAFBMW010000007">
    <property type="protein sequence ID" value="CAB4929282.1"/>
    <property type="molecule type" value="Genomic_DNA"/>
</dbReference>
<feature type="domain" description="Major facilitator superfamily (MFS) profile" evidence="2">
    <location>
        <begin position="196"/>
        <end position="387"/>
    </location>
</feature>
<dbReference type="PROSITE" id="PS50850">
    <property type="entry name" value="MFS"/>
    <property type="match status" value="1"/>
</dbReference>
<keyword evidence="1" id="KW-1133">Transmembrane helix</keyword>
<dbReference type="PANTHER" id="PTHR23531">
    <property type="entry name" value="QUINOLENE RESISTANCE PROTEIN NORA"/>
    <property type="match status" value="1"/>
</dbReference>
<name>A0A6J7IFV4_9ZZZZ</name>
<feature type="transmembrane region" description="Helical" evidence="1">
    <location>
        <begin position="287"/>
        <end position="312"/>
    </location>
</feature>
<dbReference type="InterPro" id="IPR020846">
    <property type="entry name" value="MFS_dom"/>
</dbReference>
<dbReference type="PANTHER" id="PTHR23531:SF1">
    <property type="entry name" value="QUINOLENE RESISTANCE PROTEIN NORA"/>
    <property type="match status" value="1"/>
</dbReference>
<sequence>MPQLGLLSVAGFAGYAALLAVGPSWAIHGGATEAGAGLVNGVLLGATVLAQLAVPRALATWGTRPVLVAGLLLLGLPAPAYLLSDALAWVLALSALRGIGFGVLTVTGSAAAARLVDPSRRGAAIGAYGLAVALPSLVLLPASVPLADALGFAWVFWIAALPVAGIPAAWALGTVLRGLGHDRPAPAAPTGRPDRRLLLAVLAPTVVLFAVTMAGGSLVTFAPQLAGPTSAMALLLGMGLTAALARWLVGALADRHGVRPFLAPLLLLAAASMSACAWAVAQGSPVALVVAATVLGVSYGALQNLTLVAAFAAAGPTRIPAASACWNIGFDAGTASGAVVAGALAASFSFPVALSVMAATSLAAVLAAVLPGRTLSARGPRSSEPAR</sequence>
<gene>
    <name evidence="3" type="ORF">UFOPK3662_01115</name>
</gene>
<feature type="transmembrane region" description="Helical" evidence="1">
    <location>
        <begin position="89"/>
        <end position="113"/>
    </location>
</feature>
<accession>A0A6J7IFV4</accession>
<feature type="transmembrane region" description="Helical" evidence="1">
    <location>
        <begin position="36"/>
        <end position="54"/>
    </location>
</feature>
<protein>
    <submittedName>
        <fullName evidence="3">Unannotated protein</fullName>
    </submittedName>
</protein>
<dbReference type="Gene3D" id="1.20.1250.20">
    <property type="entry name" value="MFS general substrate transporter like domains"/>
    <property type="match status" value="2"/>
</dbReference>
<dbReference type="GO" id="GO:0022857">
    <property type="term" value="F:transmembrane transporter activity"/>
    <property type="evidence" value="ECO:0007669"/>
    <property type="project" value="InterPro"/>
</dbReference>
<dbReference type="AlphaFoldDB" id="A0A6J7IFV4"/>
<evidence type="ECO:0000256" key="1">
    <source>
        <dbReference type="SAM" id="Phobius"/>
    </source>
</evidence>
<keyword evidence="1" id="KW-0812">Transmembrane</keyword>
<feature type="transmembrane region" description="Helical" evidence="1">
    <location>
        <begin position="231"/>
        <end position="249"/>
    </location>
</feature>